<dbReference type="AlphaFoldDB" id="A0A1F6V9P0"/>
<dbReference type="Gene3D" id="1.10.260.40">
    <property type="entry name" value="lambda repressor-like DNA-binding domains"/>
    <property type="match status" value="1"/>
</dbReference>
<name>A0A1F6V9P0_9PROT</name>
<dbReference type="Pfam" id="PF01381">
    <property type="entry name" value="HTH_3"/>
    <property type="match status" value="1"/>
</dbReference>
<dbReference type="InterPro" id="IPR001387">
    <property type="entry name" value="Cro/C1-type_HTH"/>
</dbReference>
<gene>
    <name evidence="2" type="ORF">A2W18_13370</name>
</gene>
<evidence type="ECO:0000313" key="3">
    <source>
        <dbReference type="Proteomes" id="UP000179076"/>
    </source>
</evidence>
<dbReference type="CDD" id="cd00093">
    <property type="entry name" value="HTH_XRE"/>
    <property type="match status" value="1"/>
</dbReference>
<dbReference type="EMBL" id="MFSP01000089">
    <property type="protein sequence ID" value="OGI66367.1"/>
    <property type="molecule type" value="Genomic_DNA"/>
</dbReference>
<evidence type="ECO:0000259" key="1">
    <source>
        <dbReference type="PROSITE" id="PS50943"/>
    </source>
</evidence>
<dbReference type="InterPro" id="IPR010982">
    <property type="entry name" value="Lambda_DNA-bd_dom_sf"/>
</dbReference>
<feature type="domain" description="HTH cro/C1-type" evidence="1">
    <location>
        <begin position="21"/>
        <end position="75"/>
    </location>
</feature>
<organism evidence="2 3">
    <name type="scientific">Candidatus Muproteobacteria bacterium RBG_16_60_9</name>
    <dbReference type="NCBI Taxonomy" id="1817755"/>
    <lineage>
        <taxon>Bacteria</taxon>
        <taxon>Pseudomonadati</taxon>
        <taxon>Pseudomonadota</taxon>
        <taxon>Candidatus Muproteobacteria</taxon>
    </lineage>
</organism>
<accession>A0A1F6V9P0</accession>
<dbReference type="PROSITE" id="PS50943">
    <property type="entry name" value="HTH_CROC1"/>
    <property type="match status" value="1"/>
</dbReference>
<evidence type="ECO:0000313" key="2">
    <source>
        <dbReference type="EMBL" id="OGI66367.1"/>
    </source>
</evidence>
<dbReference type="Proteomes" id="UP000179076">
    <property type="component" value="Unassembled WGS sequence"/>
</dbReference>
<dbReference type="GO" id="GO:0003677">
    <property type="term" value="F:DNA binding"/>
    <property type="evidence" value="ECO:0007669"/>
    <property type="project" value="InterPro"/>
</dbReference>
<dbReference type="SMART" id="SM00530">
    <property type="entry name" value="HTH_XRE"/>
    <property type="match status" value="1"/>
</dbReference>
<sequence>MKERLIKKQLVKERRRLADNLKRRRKKAGYSQVALAEAARTHRTYISLIERCATNPSLALLARLAAALHIKTVDLLR</sequence>
<protein>
    <recommendedName>
        <fullName evidence="1">HTH cro/C1-type domain-containing protein</fullName>
    </recommendedName>
</protein>
<comment type="caution">
    <text evidence="2">The sequence shown here is derived from an EMBL/GenBank/DDBJ whole genome shotgun (WGS) entry which is preliminary data.</text>
</comment>
<proteinExistence type="predicted"/>
<reference evidence="2 3" key="1">
    <citation type="journal article" date="2016" name="Nat. Commun.">
        <title>Thousands of microbial genomes shed light on interconnected biogeochemical processes in an aquifer system.</title>
        <authorList>
            <person name="Anantharaman K."/>
            <person name="Brown C.T."/>
            <person name="Hug L.A."/>
            <person name="Sharon I."/>
            <person name="Castelle C.J."/>
            <person name="Probst A.J."/>
            <person name="Thomas B.C."/>
            <person name="Singh A."/>
            <person name="Wilkins M.J."/>
            <person name="Karaoz U."/>
            <person name="Brodie E.L."/>
            <person name="Williams K.H."/>
            <person name="Hubbard S.S."/>
            <person name="Banfield J.F."/>
        </authorList>
    </citation>
    <scope>NUCLEOTIDE SEQUENCE [LARGE SCALE GENOMIC DNA]</scope>
</reference>
<dbReference type="SUPFAM" id="SSF47413">
    <property type="entry name" value="lambda repressor-like DNA-binding domains"/>
    <property type="match status" value="1"/>
</dbReference>